<dbReference type="EMBL" id="PZQS01000011">
    <property type="protein sequence ID" value="PVD22164.1"/>
    <property type="molecule type" value="Genomic_DNA"/>
</dbReference>
<feature type="region of interest" description="Disordered" evidence="1">
    <location>
        <begin position="128"/>
        <end position="152"/>
    </location>
</feature>
<sequence>MTKCGPARPRQGLRSLQVKRLSCPTGRSKSLQNEALDRLFQHELHFTNSQYPRHPRLSPCLPKDGWVHDLPVLRRRGNLCRGCSSLVLPPPVRKKTSGASARGLREGISRGDDSWSSQRVHLVDTSSGCDVRTGVGGSPRATGRAKQQARKQTVTNVNRNTLLLSRVAQRALRLMEVLAPSRRQTDENVLSIFHTRTLDSSLVLDVAR</sequence>
<evidence type="ECO:0000313" key="2">
    <source>
        <dbReference type="EMBL" id="PVD22164.1"/>
    </source>
</evidence>
<reference evidence="2 3" key="1">
    <citation type="submission" date="2018-04" db="EMBL/GenBank/DDBJ databases">
        <title>The genome of golden apple snail Pomacea canaliculata provides insight into stress tolerance and invasive adaptation.</title>
        <authorList>
            <person name="Liu C."/>
            <person name="Liu B."/>
            <person name="Ren Y."/>
            <person name="Zhang Y."/>
            <person name="Wang H."/>
            <person name="Li S."/>
            <person name="Jiang F."/>
            <person name="Yin L."/>
            <person name="Zhang G."/>
            <person name="Qian W."/>
            <person name="Fan W."/>
        </authorList>
    </citation>
    <scope>NUCLEOTIDE SEQUENCE [LARGE SCALE GENOMIC DNA]</scope>
    <source>
        <strain evidence="2">SZHN2017</strain>
        <tissue evidence="2">Muscle</tissue>
    </source>
</reference>
<dbReference type="Proteomes" id="UP000245119">
    <property type="component" value="Linkage Group LG11"/>
</dbReference>
<name>A0A2T7NLX1_POMCA</name>
<feature type="region of interest" description="Disordered" evidence="1">
    <location>
        <begin position="92"/>
        <end position="115"/>
    </location>
</feature>
<proteinExistence type="predicted"/>
<feature type="compositionally biased region" description="Basic and acidic residues" evidence="1">
    <location>
        <begin position="103"/>
        <end position="113"/>
    </location>
</feature>
<evidence type="ECO:0000313" key="3">
    <source>
        <dbReference type="Proteomes" id="UP000245119"/>
    </source>
</evidence>
<organism evidence="2 3">
    <name type="scientific">Pomacea canaliculata</name>
    <name type="common">Golden apple snail</name>
    <dbReference type="NCBI Taxonomy" id="400727"/>
    <lineage>
        <taxon>Eukaryota</taxon>
        <taxon>Metazoa</taxon>
        <taxon>Spiralia</taxon>
        <taxon>Lophotrochozoa</taxon>
        <taxon>Mollusca</taxon>
        <taxon>Gastropoda</taxon>
        <taxon>Caenogastropoda</taxon>
        <taxon>Architaenioglossa</taxon>
        <taxon>Ampullarioidea</taxon>
        <taxon>Ampullariidae</taxon>
        <taxon>Pomacea</taxon>
    </lineage>
</organism>
<dbReference type="AlphaFoldDB" id="A0A2T7NLX1"/>
<comment type="caution">
    <text evidence="2">The sequence shown here is derived from an EMBL/GenBank/DDBJ whole genome shotgun (WGS) entry which is preliminary data.</text>
</comment>
<protein>
    <submittedName>
        <fullName evidence="2">Uncharacterized protein</fullName>
    </submittedName>
</protein>
<accession>A0A2T7NLX1</accession>
<keyword evidence="3" id="KW-1185">Reference proteome</keyword>
<evidence type="ECO:0000256" key="1">
    <source>
        <dbReference type="SAM" id="MobiDB-lite"/>
    </source>
</evidence>
<gene>
    <name evidence="2" type="ORF">C0Q70_17969</name>
</gene>